<dbReference type="Proteomes" id="UP001230188">
    <property type="component" value="Unassembled WGS sequence"/>
</dbReference>
<keyword evidence="7" id="KW-1185">Reference proteome</keyword>
<dbReference type="InterPro" id="IPR011047">
    <property type="entry name" value="Quinoprotein_ADH-like_sf"/>
</dbReference>
<evidence type="ECO:0000256" key="1">
    <source>
        <dbReference type="ARBA" id="ARBA00004604"/>
    </source>
</evidence>
<dbReference type="PANTHER" id="PTHR18359">
    <property type="entry name" value="WD-REPEAT PROTEIN-RELATED"/>
    <property type="match status" value="1"/>
</dbReference>
<name>A0AAD7XM12_9STRA</name>
<evidence type="ECO:0000256" key="2">
    <source>
        <dbReference type="ARBA" id="ARBA00022552"/>
    </source>
</evidence>
<dbReference type="InterPro" id="IPR015943">
    <property type="entry name" value="WD40/YVTN_repeat-like_dom_sf"/>
</dbReference>
<evidence type="ECO:0000256" key="4">
    <source>
        <dbReference type="ARBA" id="ARBA00022737"/>
    </source>
</evidence>
<comment type="caution">
    <text evidence="6">The sequence shown here is derived from an EMBL/GenBank/DDBJ whole genome shotgun (WGS) entry which is preliminary data.</text>
</comment>
<keyword evidence="4" id="KW-0677">Repeat</keyword>
<dbReference type="InterPro" id="IPR045161">
    <property type="entry name" value="Utp18"/>
</dbReference>
<accession>A0AAD7XM12</accession>
<evidence type="ECO:0000256" key="3">
    <source>
        <dbReference type="ARBA" id="ARBA00022574"/>
    </source>
</evidence>
<evidence type="ECO:0000313" key="7">
    <source>
        <dbReference type="Proteomes" id="UP001230188"/>
    </source>
</evidence>
<proteinExistence type="predicted"/>
<gene>
    <name evidence="6" type="ORF">CTAYLR_004841</name>
</gene>
<comment type="subcellular location">
    <subcellularLocation>
        <location evidence="1">Nucleus</location>
        <location evidence="1">Nucleolus</location>
    </subcellularLocation>
</comment>
<dbReference type="PANTHER" id="PTHR18359:SF0">
    <property type="entry name" value="U3 SMALL NUCLEOLAR RNA-ASSOCIATED PROTEIN 18 HOMOLOG"/>
    <property type="match status" value="1"/>
</dbReference>
<dbReference type="SUPFAM" id="SSF50998">
    <property type="entry name" value="Quinoprotein alcohol dehydrogenase-like"/>
    <property type="match status" value="1"/>
</dbReference>
<dbReference type="EMBL" id="JAQMWT010000348">
    <property type="protein sequence ID" value="KAJ8603611.1"/>
    <property type="molecule type" value="Genomic_DNA"/>
</dbReference>
<sequence>MSFSKSINKRKASPEELEAEEARLASQLFGTGVVEEEKTNQEEVFVVDRGGVPPSPPEATNAWVDEDDFALEVKESRLKKLRSKNKERRIRGSDLEERLRARFQIGEAASWATKRAASSELQTLAASDESFAATFRLDVERVRDANARDPARAVIQALDWRGDVLLAAGFDKIIRLFRDGATVATAQTDIPVHAARFVEDTIIFSGRRAFFYKLDVETKRSSRFPVSLAHRDVKSLERFASRGPRLAFTASDGRVLLCDSRSGVWGGALRMNGSSRACDFVDDQTLLSAGGHADIYEWDLRTHRCVAKWQDPGASPTASIVAGDGALAVASESGVVNCYRGRTFAKALLNLTTTVDSVALDDRDRPTTLAYASKWAKDALRVVDLATLSVYHNWPTSATPLHYVHSLAFSPLQQNFRYLAIGNDRGRVLLYKIKQ</sequence>
<protein>
    <submittedName>
        <fullName evidence="6">Uncharacterized protein</fullName>
    </submittedName>
</protein>
<dbReference type="GO" id="GO:0032040">
    <property type="term" value="C:small-subunit processome"/>
    <property type="evidence" value="ECO:0007669"/>
    <property type="project" value="TreeGrafter"/>
</dbReference>
<dbReference type="GO" id="GO:0006364">
    <property type="term" value="P:rRNA processing"/>
    <property type="evidence" value="ECO:0007669"/>
    <property type="project" value="UniProtKB-KW"/>
</dbReference>
<dbReference type="GO" id="GO:0034388">
    <property type="term" value="C:Pwp2p-containing subcomplex of 90S preribosome"/>
    <property type="evidence" value="ECO:0007669"/>
    <property type="project" value="TreeGrafter"/>
</dbReference>
<evidence type="ECO:0000313" key="6">
    <source>
        <dbReference type="EMBL" id="KAJ8603611.1"/>
    </source>
</evidence>
<keyword evidence="2" id="KW-0698">rRNA processing</keyword>
<evidence type="ECO:0000256" key="5">
    <source>
        <dbReference type="ARBA" id="ARBA00023242"/>
    </source>
</evidence>
<keyword evidence="3" id="KW-0853">WD repeat</keyword>
<keyword evidence="5" id="KW-0539">Nucleus</keyword>
<organism evidence="6 7">
    <name type="scientific">Chrysophaeum taylorii</name>
    <dbReference type="NCBI Taxonomy" id="2483200"/>
    <lineage>
        <taxon>Eukaryota</taxon>
        <taxon>Sar</taxon>
        <taxon>Stramenopiles</taxon>
        <taxon>Ochrophyta</taxon>
        <taxon>Pelagophyceae</taxon>
        <taxon>Pelagomonadales</taxon>
        <taxon>Pelagomonadaceae</taxon>
        <taxon>Chrysophaeum</taxon>
    </lineage>
</organism>
<dbReference type="Gene3D" id="2.130.10.10">
    <property type="entry name" value="YVTN repeat-like/Quinoprotein amine dehydrogenase"/>
    <property type="match status" value="1"/>
</dbReference>
<dbReference type="AlphaFoldDB" id="A0AAD7XM12"/>
<reference evidence="6" key="1">
    <citation type="submission" date="2023-01" db="EMBL/GenBank/DDBJ databases">
        <title>Metagenome sequencing of chrysophaentin producing Chrysophaeum taylorii.</title>
        <authorList>
            <person name="Davison J."/>
            <person name="Bewley C."/>
        </authorList>
    </citation>
    <scope>NUCLEOTIDE SEQUENCE</scope>
    <source>
        <strain evidence="6">NIES-1699</strain>
    </source>
</reference>